<evidence type="ECO:0000313" key="1">
    <source>
        <dbReference type="EMBL" id="GAJ21684.1"/>
    </source>
</evidence>
<proteinExistence type="predicted"/>
<reference evidence="1" key="1">
    <citation type="journal article" date="2014" name="Front. Microbiol.">
        <title>High frequency of phylogenetically diverse reductive dehalogenase-homologous genes in deep subseafloor sedimentary metagenomes.</title>
        <authorList>
            <person name="Kawai M."/>
            <person name="Futagami T."/>
            <person name="Toyoda A."/>
            <person name="Takaki Y."/>
            <person name="Nishi S."/>
            <person name="Hori S."/>
            <person name="Arai W."/>
            <person name="Tsubouchi T."/>
            <person name="Morono Y."/>
            <person name="Uchiyama I."/>
            <person name="Ito T."/>
            <person name="Fujiyama A."/>
            <person name="Inagaki F."/>
            <person name="Takami H."/>
        </authorList>
    </citation>
    <scope>NUCLEOTIDE SEQUENCE</scope>
    <source>
        <strain evidence="1">Expedition CK06-06</strain>
    </source>
</reference>
<organism evidence="1">
    <name type="scientific">marine sediment metagenome</name>
    <dbReference type="NCBI Taxonomy" id="412755"/>
    <lineage>
        <taxon>unclassified sequences</taxon>
        <taxon>metagenomes</taxon>
        <taxon>ecological metagenomes</taxon>
    </lineage>
</organism>
<sequence length="95" mass="10694">MLQSTIDKDLKAIKLLAVIQGWAFPKLSLRRVSPDEIRRTILSKATIGSMITLGKQGLLNNTEVCYLALATTYGLRRVEMQRLNPSSFPNEHHLT</sequence>
<dbReference type="AlphaFoldDB" id="X1UW40"/>
<dbReference type="EMBL" id="BARW01036949">
    <property type="protein sequence ID" value="GAJ21684.1"/>
    <property type="molecule type" value="Genomic_DNA"/>
</dbReference>
<comment type="caution">
    <text evidence="1">The sequence shown here is derived from an EMBL/GenBank/DDBJ whole genome shotgun (WGS) entry which is preliminary data.</text>
</comment>
<accession>X1UW40</accession>
<evidence type="ECO:0008006" key="2">
    <source>
        <dbReference type="Google" id="ProtNLM"/>
    </source>
</evidence>
<name>X1UW40_9ZZZZ</name>
<feature type="non-terminal residue" evidence="1">
    <location>
        <position position="95"/>
    </location>
</feature>
<protein>
    <recommendedName>
        <fullName evidence="2">Tyr recombinase domain-containing protein</fullName>
    </recommendedName>
</protein>
<gene>
    <name evidence="1" type="ORF">S12H4_57198</name>
</gene>